<evidence type="ECO:0000256" key="1">
    <source>
        <dbReference type="SAM" id="Phobius"/>
    </source>
</evidence>
<proteinExistence type="predicted"/>
<evidence type="ECO:0008006" key="4">
    <source>
        <dbReference type="Google" id="ProtNLM"/>
    </source>
</evidence>
<feature type="transmembrane region" description="Helical" evidence="1">
    <location>
        <begin position="12"/>
        <end position="42"/>
    </location>
</feature>
<sequence>MKMRGQSLVGFLISIVIIFFVISFAITLLPYILLGFGIWYIYRRLIRPLFSGTTGESYKRKEENYYRSYSEATVKEEEPPVTQVKSVHDDTFFKQDHKVVDVDYDEETK</sequence>
<keyword evidence="1" id="KW-1133">Transmembrane helix</keyword>
<evidence type="ECO:0000313" key="3">
    <source>
        <dbReference type="Proteomes" id="UP000181899"/>
    </source>
</evidence>
<dbReference type="STRING" id="398199.SAMN05421804_101221"/>
<keyword evidence="1" id="KW-0472">Membrane</keyword>
<accession>A0A1I4YKC1</accession>
<gene>
    <name evidence="2" type="ORF">SAMN04488695_101650</name>
</gene>
<name>A0A1I4YKC1_9CLOT</name>
<keyword evidence="1" id="KW-0812">Transmembrane</keyword>
<dbReference type="AlphaFoldDB" id="A0A1I4YKC1"/>
<dbReference type="Proteomes" id="UP000181899">
    <property type="component" value="Unassembled WGS sequence"/>
</dbReference>
<organism evidence="2 3">
    <name type="scientific">Proteiniclasticum ruminis</name>
    <dbReference type="NCBI Taxonomy" id="398199"/>
    <lineage>
        <taxon>Bacteria</taxon>
        <taxon>Bacillati</taxon>
        <taxon>Bacillota</taxon>
        <taxon>Clostridia</taxon>
        <taxon>Eubacteriales</taxon>
        <taxon>Clostridiaceae</taxon>
        <taxon>Proteiniclasticum</taxon>
    </lineage>
</organism>
<evidence type="ECO:0000313" key="2">
    <source>
        <dbReference type="EMBL" id="SFN38521.1"/>
    </source>
</evidence>
<keyword evidence="3" id="KW-1185">Reference proteome</keyword>
<protein>
    <recommendedName>
        <fullName evidence="4">DUF4834 domain-containing protein</fullName>
    </recommendedName>
</protein>
<dbReference type="EMBL" id="FOVK01000001">
    <property type="protein sequence ID" value="SFN38521.1"/>
    <property type="molecule type" value="Genomic_DNA"/>
</dbReference>
<reference evidence="2 3" key="1">
    <citation type="submission" date="2016-10" db="EMBL/GenBank/DDBJ databases">
        <authorList>
            <person name="de Groot N.N."/>
        </authorList>
    </citation>
    <scope>NUCLEOTIDE SEQUENCE [LARGE SCALE GENOMIC DNA]</scope>
    <source>
        <strain evidence="2 3">ML2</strain>
    </source>
</reference>